<gene>
    <name evidence="7 9" type="primary">tolB</name>
    <name evidence="9" type="ORF">QTP81_04965</name>
</gene>
<evidence type="ECO:0000256" key="1">
    <source>
        <dbReference type="ARBA" id="ARBA00004418"/>
    </source>
</evidence>
<keyword evidence="3 7" id="KW-0132">Cell division</keyword>
<sequence precursor="true">MGKFVRIKLLIGALALICSTFAVQAKLQLVITEGVDAARPIAIVPFKWRGDGLLPENIDRVITDNMRRSGKFNPITMSTMPQFPASDADVNYASWAATGVDTILVGSVEMQADGRYQVTYELIDVLRGQITGGNAQTLVDGQLQYNNDHIIARGSSFIGEDDFRQHAHQISDAIYEQLTGERGAFQTRLAYVIVRDREVHELPFQLVISDYDGANETRLLSSPEPLMSPSWSPDGEQLAYVSFENKRPQIFIQDIYTTSRTRMTDFPGINGAPVFSPDGKQLAMVLSKDGNPEIYVMDIATRDLRRITRHRSVDTEPSWTPDGKSLIFSSERGGKPQIYRVNLATGRVHRLTYEGEMNLGASVTPNGEDLVLVNRTNGDYHIARQRITDGAIQVLTRTYLDESASIAPNGSMIIYSALHEGKQVLSLVSLDGRFKARLPAADGQVKSPSWSPFLF</sequence>
<dbReference type="SUPFAM" id="SSF69304">
    <property type="entry name" value="Tricorn protease N-terminal domain"/>
    <property type="match status" value="1"/>
</dbReference>
<evidence type="ECO:0000313" key="9">
    <source>
        <dbReference type="EMBL" id="MDM7859943.1"/>
    </source>
</evidence>
<comment type="caution">
    <text evidence="9">The sequence shown here is derived from an EMBL/GenBank/DDBJ whole genome shotgun (WGS) entry which is preliminary data.</text>
</comment>
<name>A0ABT7SUT3_9ALTE</name>
<dbReference type="Pfam" id="PF04052">
    <property type="entry name" value="TolB_N"/>
    <property type="match status" value="1"/>
</dbReference>
<evidence type="ECO:0000256" key="2">
    <source>
        <dbReference type="ARBA" id="ARBA00009820"/>
    </source>
</evidence>
<feature type="chain" id="PRO_5044904414" description="Tol-Pal system protein TolB" evidence="7">
    <location>
        <begin position="26"/>
        <end position="455"/>
    </location>
</feature>
<reference evidence="9 10" key="1">
    <citation type="submission" date="2023-06" db="EMBL/GenBank/DDBJ databases">
        <title>Alteromonas sp. ASW11-36 isolated from intertidal sand.</title>
        <authorList>
            <person name="Li Y."/>
        </authorList>
    </citation>
    <scope>NUCLEOTIDE SEQUENCE [LARGE SCALE GENOMIC DNA]</scope>
    <source>
        <strain evidence="9 10">ASW11-36</strain>
    </source>
</reference>
<comment type="similarity">
    <text evidence="2 7">Belongs to the TolB family.</text>
</comment>
<keyword evidence="4 7" id="KW-0732">Signal</keyword>
<feature type="domain" description="TolB N-terminal" evidence="8">
    <location>
        <begin position="28"/>
        <end position="129"/>
    </location>
</feature>
<evidence type="ECO:0000256" key="7">
    <source>
        <dbReference type="HAMAP-Rule" id="MF_00671"/>
    </source>
</evidence>
<keyword evidence="10" id="KW-1185">Reference proteome</keyword>
<accession>A0ABT7SUT3</accession>
<proteinExistence type="inferred from homology"/>
<evidence type="ECO:0000256" key="5">
    <source>
        <dbReference type="ARBA" id="ARBA00022764"/>
    </source>
</evidence>
<dbReference type="HAMAP" id="MF_00671">
    <property type="entry name" value="TolB"/>
    <property type="match status" value="1"/>
</dbReference>
<evidence type="ECO:0000313" key="10">
    <source>
        <dbReference type="Proteomes" id="UP001234343"/>
    </source>
</evidence>
<dbReference type="Pfam" id="PF07676">
    <property type="entry name" value="PD40"/>
    <property type="match status" value="3"/>
</dbReference>
<dbReference type="SUPFAM" id="SSF52964">
    <property type="entry name" value="TolB, N-terminal domain"/>
    <property type="match status" value="1"/>
</dbReference>
<dbReference type="Gene3D" id="3.40.50.10070">
    <property type="entry name" value="TolB, N-terminal domain"/>
    <property type="match status" value="1"/>
</dbReference>
<evidence type="ECO:0000256" key="3">
    <source>
        <dbReference type="ARBA" id="ARBA00022618"/>
    </source>
</evidence>
<evidence type="ECO:0000256" key="6">
    <source>
        <dbReference type="ARBA" id="ARBA00023306"/>
    </source>
</evidence>
<keyword evidence="6 7" id="KW-0131">Cell cycle</keyword>
<protein>
    <recommendedName>
        <fullName evidence="7">Tol-Pal system protein TolB</fullName>
    </recommendedName>
</protein>
<dbReference type="InterPro" id="IPR007195">
    <property type="entry name" value="TolB_N"/>
</dbReference>
<dbReference type="InterPro" id="IPR011042">
    <property type="entry name" value="6-blade_b-propeller_TolB-like"/>
</dbReference>
<feature type="signal peptide" evidence="7">
    <location>
        <begin position="1"/>
        <end position="25"/>
    </location>
</feature>
<dbReference type="InterPro" id="IPR014167">
    <property type="entry name" value="Tol-Pal_TolB"/>
</dbReference>
<dbReference type="EMBL" id="JAUCBP010000006">
    <property type="protein sequence ID" value="MDM7859943.1"/>
    <property type="molecule type" value="Genomic_DNA"/>
</dbReference>
<comment type="subunit">
    <text evidence="7">The Tol-Pal system is composed of five core proteins: the inner membrane proteins TolA, TolQ and TolR, the periplasmic protein TolB and the outer membrane protein Pal. They form a network linking the inner and outer membranes and the peptidoglycan layer.</text>
</comment>
<dbReference type="InterPro" id="IPR011659">
    <property type="entry name" value="WD40"/>
</dbReference>
<dbReference type="Gene3D" id="2.120.10.30">
    <property type="entry name" value="TolB, C-terminal domain"/>
    <property type="match status" value="1"/>
</dbReference>
<dbReference type="RefSeq" id="WP_289364134.1">
    <property type="nucleotide sequence ID" value="NZ_JAUCBP010000006.1"/>
</dbReference>
<dbReference type="PANTHER" id="PTHR36842:SF1">
    <property type="entry name" value="PROTEIN TOLB"/>
    <property type="match status" value="1"/>
</dbReference>
<dbReference type="NCBIfam" id="TIGR02800">
    <property type="entry name" value="propeller_TolB"/>
    <property type="match status" value="1"/>
</dbReference>
<comment type="function">
    <text evidence="7">Part of the Tol-Pal system, which plays a role in outer membrane invagination during cell division and is important for maintaining outer membrane integrity.</text>
</comment>
<dbReference type="Proteomes" id="UP001234343">
    <property type="component" value="Unassembled WGS sequence"/>
</dbReference>
<dbReference type="PANTHER" id="PTHR36842">
    <property type="entry name" value="PROTEIN TOLB HOMOLOG"/>
    <property type="match status" value="1"/>
</dbReference>
<keyword evidence="5 7" id="KW-0574">Periplasm</keyword>
<evidence type="ECO:0000256" key="4">
    <source>
        <dbReference type="ARBA" id="ARBA00022729"/>
    </source>
</evidence>
<comment type="subcellular location">
    <subcellularLocation>
        <location evidence="1 7">Periplasm</location>
    </subcellularLocation>
</comment>
<evidence type="ECO:0000259" key="8">
    <source>
        <dbReference type="Pfam" id="PF04052"/>
    </source>
</evidence>
<organism evidence="9 10">
    <name type="scientific">Alteromonas arenosi</name>
    <dbReference type="NCBI Taxonomy" id="3055817"/>
    <lineage>
        <taxon>Bacteria</taxon>
        <taxon>Pseudomonadati</taxon>
        <taxon>Pseudomonadota</taxon>
        <taxon>Gammaproteobacteria</taxon>
        <taxon>Alteromonadales</taxon>
        <taxon>Alteromonadaceae</taxon>
        <taxon>Alteromonas/Salinimonas group</taxon>
        <taxon>Alteromonas</taxon>
    </lineage>
</organism>